<dbReference type="Proteomes" id="UP001497512">
    <property type="component" value="Chromosome 3"/>
</dbReference>
<keyword evidence="3 6" id="KW-0479">Metal-binding</keyword>
<evidence type="ECO:0000256" key="3">
    <source>
        <dbReference type="ARBA" id="ARBA00022723"/>
    </source>
</evidence>
<dbReference type="InterPro" id="IPR045306">
    <property type="entry name" value="SDH-like"/>
</dbReference>
<dbReference type="InterPro" id="IPR013154">
    <property type="entry name" value="ADH-like_N"/>
</dbReference>
<evidence type="ECO:0000256" key="6">
    <source>
        <dbReference type="RuleBase" id="RU361277"/>
    </source>
</evidence>
<gene>
    <name evidence="9" type="ORF">CSSPTR1EN2_LOCUS15508</name>
</gene>
<dbReference type="PANTHER" id="PTHR43161:SF27">
    <property type="entry name" value="SORBITOL DEHYDROGENASE-LIKE"/>
    <property type="match status" value="1"/>
</dbReference>
<evidence type="ECO:0000256" key="1">
    <source>
        <dbReference type="ARBA" id="ARBA00001947"/>
    </source>
</evidence>
<dbReference type="SUPFAM" id="SSF51735">
    <property type="entry name" value="NAD(P)-binding Rossmann-fold domains"/>
    <property type="match status" value="1"/>
</dbReference>
<dbReference type="InterPro" id="IPR002328">
    <property type="entry name" value="ADH_Zn_CS"/>
</dbReference>
<dbReference type="Pfam" id="PF00107">
    <property type="entry name" value="ADH_zinc_N"/>
    <property type="match status" value="1"/>
</dbReference>
<dbReference type="Gene3D" id="3.90.180.10">
    <property type="entry name" value="Medium-chain alcohol dehydrogenases, catalytic domain"/>
    <property type="match status" value="1"/>
</dbReference>
<organism evidence="9 10">
    <name type="scientific">Sphagnum troendelagicum</name>
    <dbReference type="NCBI Taxonomy" id="128251"/>
    <lineage>
        <taxon>Eukaryota</taxon>
        <taxon>Viridiplantae</taxon>
        <taxon>Streptophyta</taxon>
        <taxon>Embryophyta</taxon>
        <taxon>Bryophyta</taxon>
        <taxon>Sphagnophytina</taxon>
        <taxon>Sphagnopsida</taxon>
        <taxon>Sphagnales</taxon>
        <taxon>Sphagnaceae</taxon>
        <taxon>Sphagnum</taxon>
    </lineage>
</organism>
<dbReference type="Gene3D" id="3.40.50.720">
    <property type="entry name" value="NAD(P)-binding Rossmann-like Domain"/>
    <property type="match status" value="1"/>
</dbReference>
<reference evidence="9" key="1">
    <citation type="submission" date="2024-02" db="EMBL/GenBank/DDBJ databases">
        <authorList>
            <consortium name="ELIXIR-Norway"/>
            <consortium name="Elixir Norway"/>
        </authorList>
    </citation>
    <scope>NUCLEOTIDE SEQUENCE</scope>
</reference>
<dbReference type="Pfam" id="PF08240">
    <property type="entry name" value="ADH_N"/>
    <property type="match status" value="1"/>
</dbReference>
<comment type="similarity">
    <text evidence="2 6">Belongs to the zinc-containing alcohol dehydrogenase family.</text>
</comment>
<keyword evidence="5" id="KW-0560">Oxidoreductase</keyword>
<comment type="cofactor">
    <cofactor evidence="1 6">
        <name>Zn(2+)</name>
        <dbReference type="ChEBI" id="CHEBI:29105"/>
    </cofactor>
</comment>
<evidence type="ECO:0000313" key="9">
    <source>
        <dbReference type="EMBL" id="CAK9220541.1"/>
    </source>
</evidence>
<protein>
    <recommendedName>
        <fullName evidence="8">Enoyl reductase (ER) domain-containing protein</fullName>
    </recommendedName>
</protein>
<evidence type="ECO:0000256" key="4">
    <source>
        <dbReference type="ARBA" id="ARBA00022833"/>
    </source>
</evidence>
<name>A0ABP0UH05_9BRYO</name>
<dbReference type="PANTHER" id="PTHR43161">
    <property type="entry name" value="SORBITOL DEHYDROGENASE"/>
    <property type="match status" value="1"/>
</dbReference>
<dbReference type="SMART" id="SM00829">
    <property type="entry name" value="PKS_ER"/>
    <property type="match status" value="1"/>
</dbReference>
<evidence type="ECO:0000256" key="5">
    <source>
        <dbReference type="ARBA" id="ARBA00023002"/>
    </source>
</evidence>
<dbReference type="CDD" id="cd05285">
    <property type="entry name" value="sorbitol_DH"/>
    <property type="match status" value="1"/>
</dbReference>
<evidence type="ECO:0000259" key="8">
    <source>
        <dbReference type="SMART" id="SM00829"/>
    </source>
</evidence>
<dbReference type="InterPro" id="IPR020843">
    <property type="entry name" value="ER"/>
</dbReference>
<dbReference type="EMBL" id="OZ019895">
    <property type="protein sequence ID" value="CAK9220541.1"/>
    <property type="molecule type" value="Genomic_DNA"/>
</dbReference>
<evidence type="ECO:0000256" key="2">
    <source>
        <dbReference type="ARBA" id="ARBA00008072"/>
    </source>
</evidence>
<keyword evidence="4 6" id="KW-0862">Zinc</keyword>
<accession>A0ABP0UH05</accession>
<dbReference type="SUPFAM" id="SSF50129">
    <property type="entry name" value="GroES-like"/>
    <property type="match status" value="1"/>
</dbReference>
<evidence type="ECO:0000313" key="10">
    <source>
        <dbReference type="Proteomes" id="UP001497512"/>
    </source>
</evidence>
<dbReference type="PROSITE" id="PS00059">
    <property type="entry name" value="ADH_ZINC"/>
    <property type="match status" value="1"/>
</dbReference>
<dbReference type="InterPro" id="IPR011032">
    <property type="entry name" value="GroES-like_sf"/>
</dbReference>
<sequence length="386" mass="41262">MAGAAGTDQKVAKHESNSGTEFGAEKNGKKFNKDDVGDENLAAYIFGIDDLRLRPYKLPPVGKKDVKVTIKAVGICGSDVAYVKHLQVGNYVVKEPMVIGHECAGVVEEIGSEVKDLAVGDRVALEPGVPCWDCSLCKQGLYNLCPDMKFFATPPVQGALAKQVVHPAGMCFKLPENVTLEEGAMCEPLSVAVHTCNRSNVGPATRVLVIGGGAIGLVTLLCAKAFGSLQVVVADTHNERLSVAKALGADAVVLISKKDEDMERELKEIQDAMGAPIDVTCDCVGTRKSLTTALEATRSAGRVCLVGMRESNMDLPIAAAAAREVDLVGVFRYRHTYPLCLDLISSGRVNVKPLITNRFHFSQQEVKDAFKTSAEGKGAIKVMFDL</sequence>
<keyword evidence="10" id="KW-1185">Reference proteome</keyword>
<feature type="domain" description="Enoyl reductase (ER)" evidence="8">
    <location>
        <begin position="47"/>
        <end position="384"/>
    </location>
</feature>
<evidence type="ECO:0000256" key="7">
    <source>
        <dbReference type="SAM" id="MobiDB-lite"/>
    </source>
</evidence>
<dbReference type="InterPro" id="IPR036291">
    <property type="entry name" value="NAD(P)-bd_dom_sf"/>
</dbReference>
<feature type="region of interest" description="Disordered" evidence="7">
    <location>
        <begin position="1"/>
        <end position="29"/>
    </location>
</feature>
<dbReference type="InterPro" id="IPR013149">
    <property type="entry name" value="ADH-like_C"/>
</dbReference>
<proteinExistence type="inferred from homology"/>